<dbReference type="Proteomes" id="UP001171916">
    <property type="component" value="Unassembled WGS sequence"/>
</dbReference>
<evidence type="ECO:0000256" key="3">
    <source>
        <dbReference type="ARBA" id="ARBA00022741"/>
    </source>
</evidence>
<evidence type="ECO:0000256" key="1">
    <source>
        <dbReference type="ARBA" id="ARBA00010165"/>
    </source>
</evidence>
<dbReference type="Gene3D" id="3.30.200.20">
    <property type="entry name" value="Phosphorylase Kinase, domain 1"/>
    <property type="match status" value="1"/>
</dbReference>
<evidence type="ECO:0000256" key="4">
    <source>
        <dbReference type="ARBA" id="ARBA00022777"/>
    </source>
</evidence>
<dbReference type="EMBL" id="JAUEPH010000004">
    <property type="protein sequence ID" value="MDN3204595.1"/>
    <property type="molecule type" value="Genomic_DNA"/>
</dbReference>
<comment type="caution">
    <text evidence="7">The sequence shown here is derived from an EMBL/GenBank/DDBJ whole genome shotgun (WGS) entry which is preliminary data.</text>
</comment>
<evidence type="ECO:0000256" key="2">
    <source>
        <dbReference type="ARBA" id="ARBA00022679"/>
    </source>
</evidence>
<proteinExistence type="inferred from homology"/>
<comment type="similarity">
    <text evidence="1">Belongs to the methylthioribose kinase family.</text>
</comment>
<dbReference type="Pfam" id="PF01636">
    <property type="entry name" value="APH"/>
    <property type="match status" value="1"/>
</dbReference>
<dbReference type="PANTHER" id="PTHR34273">
    <property type="entry name" value="METHYLTHIORIBOSE KINASE"/>
    <property type="match status" value="1"/>
</dbReference>
<dbReference type="Gene3D" id="3.90.1200.10">
    <property type="match status" value="1"/>
</dbReference>
<keyword evidence="2" id="KW-0808">Transferase</keyword>
<dbReference type="RefSeq" id="WP_290000236.1">
    <property type="nucleotide sequence ID" value="NZ_JAUEPH010000004.1"/>
</dbReference>
<evidence type="ECO:0000313" key="7">
    <source>
        <dbReference type="EMBL" id="MDN3204595.1"/>
    </source>
</evidence>
<evidence type="ECO:0000256" key="5">
    <source>
        <dbReference type="ARBA" id="ARBA00022840"/>
    </source>
</evidence>
<dbReference type="InterPro" id="IPR011009">
    <property type="entry name" value="Kinase-like_dom_sf"/>
</dbReference>
<feature type="domain" description="Aminoglycoside phosphotransferase" evidence="6">
    <location>
        <begin position="29"/>
        <end position="270"/>
    </location>
</feature>
<name>A0ABT7YDJ1_9BACT</name>
<reference evidence="7" key="1">
    <citation type="submission" date="2023-06" db="EMBL/GenBank/DDBJ databases">
        <title>Robiginitalea aurantiacus sp. nov. and Algoriphagus sediminis sp. nov., isolated from coastal sediment.</title>
        <authorList>
            <person name="Zhou Z.Y."/>
            <person name="An J."/>
            <person name="Jia Y.W."/>
            <person name="Du Z.J."/>
        </authorList>
    </citation>
    <scope>NUCLEOTIDE SEQUENCE</scope>
    <source>
        <strain evidence="7">C2-7</strain>
    </source>
</reference>
<organism evidence="7 8">
    <name type="scientific">Algoriphagus sediminis</name>
    <dbReference type="NCBI Taxonomy" id="3057113"/>
    <lineage>
        <taxon>Bacteria</taxon>
        <taxon>Pseudomonadati</taxon>
        <taxon>Bacteroidota</taxon>
        <taxon>Cytophagia</taxon>
        <taxon>Cytophagales</taxon>
        <taxon>Cyclobacteriaceae</taxon>
        <taxon>Algoriphagus</taxon>
    </lineage>
</organism>
<sequence>MHLLNKNPESFINSLSFLDPDEIAISAEKAGEGNMNAVFRIQTNKRTFIAKQSFPFVRKYPQISAPIERIDTEYQYLKLVEIIPELKSYSPKILGYFPENYLLLLEDFGPGSDFTEYYKQSKQIKDQVIEELIAYLNQLHSLKAPFFPDNMKMRELNHDHIFRFPFDENNGLDLDSILPGLQKASLPFKMDEKLKSRVASLGERYLSKGDTLLHGDFYPGSWISTESGLKVIDPEFGFVGDREFDLGIFVAHLIFSGLNENEALSKLDNYNPSFDSSLTLAFAGVELLRRLIGIAQLPLDLSLKERVELLQLGRKMILA</sequence>
<dbReference type="PANTHER" id="PTHR34273:SF2">
    <property type="entry name" value="METHYLTHIORIBOSE KINASE"/>
    <property type="match status" value="1"/>
</dbReference>
<accession>A0ABT7YDJ1</accession>
<evidence type="ECO:0000259" key="6">
    <source>
        <dbReference type="Pfam" id="PF01636"/>
    </source>
</evidence>
<gene>
    <name evidence="7" type="ORF">QVH07_10565</name>
</gene>
<dbReference type="InterPro" id="IPR002575">
    <property type="entry name" value="Aminoglycoside_PTrfase"/>
</dbReference>
<evidence type="ECO:0000313" key="8">
    <source>
        <dbReference type="Proteomes" id="UP001171916"/>
    </source>
</evidence>
<keyword evidence="3" id="KW-0547">Nucleotide-binding</keyword>
<keyword evidence="8" id="KW-1185">Reference proteome</keyword>
<keyword evidence="5" id="KW-0067">ATP-binding</keyword>
<dbReference type="SUPFAM" id="SSF56112">
    <property type="entry name" value="Protein kinase-like (PK-like)"/>
    <property type="match status" value="1"/>
</dbReference>
<keyword evidence="4" id="KW-0418">Kinase</keyword>
<protein>
    <submittedName>
        <fullName evidence="7">Phosphotransferase</fullName>
    </submittedName>
</protein>